<gene>
    <name evidence="1" type="ordered locus">GNIT_0394</name>
</gene>
<dbReference type="AlphaFoldDB" id="G4QJE2"/>
<evidence type="ECO:0000313" key="2">
    <source>
        <dbReference type="Proteomes" id="UP000009282"/>
    </source>
</evidence>
<dbReference type="EMBL" id="CP003060">
    <property type="protein sequence ID" value="AEP28548.1"/>
    <property type="molecule type" value="Genomic_DNA"/>
</dbReference>
<dbReference type="Proteomes" id="UP000009282">
    <property type="component" value="Chromosome"/>
</dbReference>
<sequence length="75" mass="8614">MRLLNLSKIICLILAPIWFELYKNALFCARLDLYTASATARCIGLEARAFGGFLLINSMIFLNELKQVTQRKNIY</sequence>
<dbReference type="KEGG" id="gni:GNIT_0394"/>
<reference evidence="1 2" key="1">
    <citation type="journal article" date="2011" name="J. Bacteriol.">
        <title>Complete genome sequence of seawater bacterium Glaciecola nitratireducens FR1064T.</title>
        <authorList>
            <person name="Bian F."/>
            <person name="Qin Q.L."/>
            <person name="Xie B.B."/>
            <person name="Shu Y.L."/>
            <person name="Zhang X.Y."/>
            <person name="Yu Y."/>
            <person name="Chen B."/>
            <person name="Chen X.L."/>
            <person name="Zhou B.C."/>
            <person name="Zhang Y.Z."/>
        </authorList>
    </citation>
    <scope>NUCLEOTIDE SEQUENCE [LARGE SCALE GENOMIC DNA]</scope>
    <source>
        <strain evidence="2">JCM 12485 / KCTC 12276 / FR1064</strain>
    </source>
</reference>
<dbReference type="HOGENOM" id="CLU_2665921_0_0_6"/>
<evidence type="ECO:0000313" key="1">
    <source>
        <dbReference type="EMBL" id="AEP28548.1"/>
    </source>
</evidence>
<keyword evidence="2" id="KW-1185">Reference proteome</keyword>
<organism evidence="1 2">
    <name type="scientific">Glaciecola nitratireducens (strain JCM 12485 / KCTC 12276 / FR1064)</name>
    <dbReference type="NCBI Taxonomy" id="1085623"/>
    <lineage>
        <taxon>Bacteria</taxon>
        <taxon>Pseudomonadati</taxon>
        <taxon>Pseudomonadota</taxon>
        <taxon>Gammaproteobacteria</taxon>
        <taxon>Alteromonadales</taxon>
        <taxon>Alteromonadaceae</taxon>
        <taxon>Brumicola</taxon>
    </lineage>
</organism>
<accession>G4QJE2</accession>
<dbReference type="STRING" id="1085623.GNIT_0394"/>
<proteinExistence type="predicted"/>
<protein>
    <submittedName>
        <fullName evidence="1">Uncharacterized protein</fullName>
    </submittedName>
</protein>
<name>G4QJE2_GLANF</name>